<evidence type="ECO:0000256" key="2">
    <source>
        <dbReference type="ARBA" id="ARBA00005170"/>
    </source>
</evidence>
<comment type="caution">
    <text evidence="10">The sequence shown here is derived from an EMBL/GenBank/DDBJ whole genome shotgun (WGS) entry which is preliminary data.</text>
</comment>
<dbReference type="SUPFAM" id="SSF117856">
    <property type="entry name" value="AF0104/ALDC/Ptd012-like"/>
    <property type="match status" value="1"/>
</dbReference>
<evidence type="ECO:0000256" key="8">
    <source>
        <dbReference type="ARBA" id="ARBA00023239"/>
    </source>
</evidence>
<keyword evidence="6 9" id="KW-0210">Decarboxylase</keyword>
<dbReference type="PANTHER" id="PTHR35524:SF1">
    <property type="entry name" value="ALPHA-ACETOLACTATE DECARBOXYLASE"/>
    <property type="match status" value="1"/>
</dbReference>
<accession>A0A0R1RIN4</accession>
<dbReference type="GO" id="GO:0047605">
    <property type="term" value="F:acetolactate decarboxylase activity"/>
    <property type="evidence" value="ECO:0007669"/>
    <property type="project" value="UniProtKB-UniRule"/>
</dbReference>
<proteinExistence type="inferred from homology"/>
<dbReference type="UniPathway" id="UPA00626">
    <property type="reaction ID" value="UER00678"/>
</dbReference>
<evidence type="ECO:0000256" key="1">
    <source>
        <dbReference type="ARBA" id="ARBA00001784"/>
    </source>
</evidence>
<evidence type="ECO:0000256" key="4">
    <source>
        <dbReference type="ARBA" id="ARBA00013204"/>
    </source>
</evidence>
<dbReference type="EMBL" id="AZFF01000005">
    <property type="protein sequence ID" value="KRL56201.1"/>
    <property type="molecule type" value="Genomic_DNA"/>
</dbReference>
<dbReference type="PANTHER" id="PTHR35524">
    <property type="entry name" value="ALPHA-ACETOLACTATE DECARBOXYLASE"/>
    <property type="match status" value="1"/>
</dbReference>
<name>A0A0R1RIN4_9LACO</name>
<dbReference type="Proteomes" id="UP000051999">
    <property type="component" value="Unassembled WGS sequence"/>
</dbReference>
<comment type="similarity">
    <text evidence="3 9">Belongs to the alpha-acetolactate decarboxylase family.</text>
</comment>
<dbReference type="STRING" id="1114972.FD35_GL002243"/>
<dbReference type="eggNOG" id="COG3527">
    <property type="taxonomic scope" value="Bacteria"/>
</dbReference>
<dbReference type="OrthoDB" id="8612680at2"/>
<dbReference type="EC" id="4.1.1.5" evidence="4 9"/>
<gene>
    <name evidence="10" type="ORF">FD35_GL002243</name>
</gene>
<dbReference type="CDD" id="cd17299">
    <property type="entry name" value="acetolactate_decarboxylase"/>
    <property type="match status" value="1"/>
</dbReference>
<keyword evidence="11" id="KW-1185">Reference proteome</keyword>
<keyword evidence="7 9" id="KW-0005">Acetoin biosynthesis</keyword>
<evidence type="ECO:0000313" key="10">
    <source>
        <dbReference type="EMBL" id="KRL56201.1"/>
    </source>
</evidence>
<dbReference type="GO" id="GO:0045151">
    <property type="term" value="P:acetoin biosynthetic process"/>
    <property type="evidence" value="ECO:0007669"/>
    <property type="project" value="UniProtKB-UniRule"/>
</dbReference>
<reference evidence="10 11" key="1">
    <citation type="journal article" date="2015" name="Genome Announc.">
        <title>Expanding the biotechnology potential of lactobacilli through comparative genomics of 213 strains and associated genera.</title>
        <authorList>
            <person name="Sun Z."/>
            <person name="Harris H.M."/>
            <person name="McCann A."/>
            <person name="Guo C."/>
            <person name="Argimon S."/>
            <person name="Zhang W."/>
            <person name="Yang X."/>
            <person name="Jeffery I.B."/>
            <person name="Cooney J.C."/>
            <person name="Kagawa T.F."/>
            <person name="Liu W."/>
            <person name="Song Y."/>
            <person name="Salvetti E."/>
            <person name="Wrobel A."/>
            <person name="Rasinkangas P."/>
            <person name="Parkhill J."/>
            <person name="Rea M.C."/>
            <person name="O'Sullivan O."/>
            <person name="Ritari J."/>
            <person name="Douillard F.P."/>
            <person name="Paul Ross R."/>
            <person name="Yang R."/>
            <person name="Briner A.E."/>
            <person name="Felis G.E."/>
            <person name="de Vos W.M."/>
            <person name="Barrangou R."/>
            <person name="Klaenhammer T.R."/>
            <person name="Caufield P.W."/>
            <person name="Cui Y."/>
            <person name="Zhang H."/>
            <person name="O'Toole P.W."/>
        </authorList>
    </citation>
    <scope>NUCLEOTIDE SEQUENCE [LARGE SCALE GENOMIC DNA]</scope>
    <source>
        <strain evidence="10 11">DSM 15814</strain>
    </source>
</reference>
<evidence type="ECO:0000313" key="11">
    <source>
        <dbReference type="Proteomes" id="UP000051999"/>
    </source>
</evidence>
<evidence type="ECO:0000256" key="3">
    <source>
        <dbReference type="ARBA" id="ARBA00007106"/>
    </source>
</evidence>
<evidence type="ECO:0000256" key="9">
    <source>
        <dbReference type="PIRNR" id="PIRNR001332"/>
    </source>
</evidence>
<protein>
    <recommendedName>
        <fullName evidence="5 9">Alpha-acetolactate decarboxylase</fullName>
        <ecNumber evidence="4 9">4.1.1.5</ecNumber>
    </recommendedName>
</protein>
<organism evidence="10 11">
    <name type="scientific">Furfurilactobacillus rossiae DSM 15814</name>
    <dbReference type="NCBI Taxonomy" id="1114972"/>
    <lineage>
        <taxon>Bacteria</taxon>
        <taxon>Bacillati</taxon>
        <taxon>Bacillota</taxon>
        <taxon>Bacilli</taxon>
        <taxon>Lactobacillales</taxon>
        <taxon>Lactobacillaceae</taxon>
        <taxon>Furfurilactobacillus</taxon>
    </lineage>
</organism>
<sequence length="238" mass="25314">MKDTETLYQHGTLALLVPGLFDGTITTKELLNHGDTGIGTLAGLDGEVIIVDGQAFQAGADGSVNTVNGDATMPFASVHTFDNQLPKTPLAAMTMPAFTTWLQTTAGLKNAFAGIVMTGIFNRVHVRVAPKQTKPYPPLTTATAAQPEFTRENVQGTVVGYFAPALYAGATVGGFHLHFISDDHQFAGHLLDFTVMTGEVTAQVLPNLMLHLPTDNADFMKADIELSGLNDAINEAEK</sequence>
<dbReference type="AlphaFoldDB" id="A0A0R1RIN4"/>
<comment type="pathway">
    <text evidence="2 9">Polyol metabolism; (R,R)-butane-2,3-diol biosynthesis; (R,R)-butane-2,3-diol from pyruvate: step 2/3.</text>
</comment>
<keyword evidence="8 9" id="KW-0456">Lyase</keyword>
<dbReference type="Pfam" id="PF03306">
    <property type="entry name" value="AAL_decarboxy"/>
    <property type="match status" value="1"/>
</dbReference>
<evidence type="ECO:0000256" key="6">
    <source>
        <dbReference type="ARBA" id="ARBA00022793"/>
    </source>
</evidence>
<evidence type="ECO:0000256" key="5">
    <source>
        <dbReference type="ARBA" id="ARBA00020164"/>
    </source>
</evidence>
<dbReference type="NCBIfam" id="TIGR01252">
    <property type="entry name" value="acetolac_decarb"/>
    <property type="match status" value="1"/>
</dbReference>
<dbReference type="PIRSF" id="PIRSF001332">
    <property type="entry name" value="Acetolac_decarb"/>
    <property type="match status" value="1"/>
</dbReference>
<dbReference type="Gene3D" id="3.30.1330.80">
    <property type="entry name" value="Hypothetical protein, similar to alpha- acetolactate decarboxylase, domain 2"/>
    <property type="match status" value="2"/>
</dbReference>
<dbReference type="PATRIC" id="fig|1114972.6.peg.2296"/>
<dbReference type="InterPro" id="IPR005128">
    <property type="entry name" value="Acetolactate_a_deCO2ase"/>
</dbReference>
<comment type="catalytic activity">
    <reaction evidence="1 9">
        <text>(2S)-2-acetolactate + H(+) = (R)-acetoin + CO2</text>
        <dbReference type="Rhea" id="RHEA:21580"/>
        <dbReference type="ChEBI" id="CHEBI:15378"/>
        <dbReference type="ChEBI" id="CHEBI:15686"/>
        <dbReference type="ChEBI" id="CHEBI:16526"/>
        <dbReference type="ChEBI" id="CHEBI:58476"/>
        <dbReference type="EC" id="4.1.1.5"/>
    </reaction>
</comment>
<dbReference type="RefSeq" id="WP_017262848.1">
    <property type="nucleotide sequence ID" value="NZ_AUAW01000006.1"/>
</dbReference>
<evidence type="ECO:0000256" key="7">
    <source>
        <dbReference type="ARBA" id="ARBA00023061"/>
    </source>
</evidence>